<comment type="caution">
    <text evidence="2">The sequence shown here is derived from an EMBL/GenBank/DDBJ whole genome shotgun (WGS) entry which is preliminary data.</text>
</comment>
<dbReference type="Gene3D" id="1.20.120.330">
    <property type="entry name" value="Nucleotidyltransferases domain 2"/>
    <property type="match status" value="1"/>
</dbReference>
<proteinExistence type="predicted"/>
<accession>A0A1S1MQV8</accession>
<protein>
    <recommendedName>
        <fullName evidence="4">DUF4145 domain-containing protein</fullName>
    </recommendedName>
</protein>
<keyword evidence="3" id="KW-1185">Reference proteome</keyword>
<evidence type="ECO:0008006" key="4">
    <source>
        <dbReference type="Google" id="ProtNLM"/>
    </source>
</evidence>
<evidence type="ECO:0000256" key="1">
    <source>
        <dbReference type="SAM" id="Phobius"/>
    </source>
</evidence>
<dbReference type="OrthoDB" id="7840545at2"/>
<gene>
    <name evidence="2" type="ORF">BET10_19545</name>
</gene>
<dbReference type="Proteomes" id="UP000179786">
    <property type="component" value="Unassembled WGS sequence"/>
</dbReference>
<dbReference type="AlphaFoldDB" id="A0A1S1MQV8"/>
<keyword evidence="1" id="KW-1133">Transmembrane helix</keyword>
<keyword evidence="1" id="KW-0812">Transmembrane</keyword>
<dbReference type="RefSeq" id="WP_070986958.1">
    <property type="nucleotide sequence ID" value="NZ_MKJU01000031.1"/>
</dbReference>
<dbReference type="EMBL" id="MKJU01000031">
    <property type="protein sequence ID" value="OHU88271.1"/>
    <property type="molecule type" value="Genomic_DNA"/>
</dbReference>
<sequence length="189" mass="21364">MEHLVKIIDSVVWPFAAIWIAYIFRGELRALLGRMSQFKYKDVEAKFDKQLNKAEITASNLKKELPTGWEKATTRGVLTQYEQFKRIAEASPRAAILEAWLDVEIAVSAAAEKAGLASSPNSPALLAEHLTSLKHIPEETLSVFHSLRKLRNQATHMPDFTLTEDEAERYLELALKVANTFRHYAVKNA</sequence>
<feature type="transmembrane region" description="Helical" evidence="1">
    <location>
        <begin position="12"/>
        <end position="32"/>
    </location>
</feature>
<name>A0A1S1MQV8_9GAMM</name>
<organism evidence="2 3">
    <name type="scientific">Pseudoalteromonas amylolytica</name>
    <dbReference type="NCBI Taxonomy" id="1859457"/>
    <lineage>
        <taxon>Bacteria</taxon>
        <taxon>Pseudomonadati</taxon>
        <taxon>Pseudomonadota</taxon>
        <taxon>Gammaproteobacteria</taxon>
        <taxon>Alteromonadales</taxon>
        <taxon>Pseudoalteromonadaceae</taxon>
        <taxon>Pseudoalteromonas</taxon>
    </lineage>
</organism>
<keyword evidence="1" id="KW-0472">Membrane</keyword>
<dbReference type="STRING" id="1859457.BET10_19545"/>
<reference evidence="2 3" key="1">
    <citation type="submission" date="2016-09" db="EMBL/GenBank/DDBJ databases">
        <title>Pseudoalteromonas amylolytica sp. nov., isolated from the surface seawater.</title>
        <authorList>
            <person name="Wu Y.-H."/>
            <person name="Cheng H."/>
            <person name="Jin X.-B."/>
            <person name="Wang C.-S."/>
            <person name="Xu X.-W."/>
        </authorList>
    </citation>
    <scope>NUCLEOTIDE SEQUENCE [LARGE SCALE GENOMIC DNA]</scope>
    <source>
        <strain evidence="2 3">JW1</strain>
    </source>
</reference>
<evidence type="ECO:0000313" key="3">
    <source>
        <dbReference type="Proteomes" id="UP000179786"/>
    </source>
</evidence>
<evidence type="ECO:0000313" key="2">
    <source>
        <dbReference type="EMBL" id="OHU88271.1"/>
    </source>
</evidence>